<dbReference type="InterPro" id="IPR010131">
    <property type="entry name" value="MdtP/NodT-like"/>
</dbReference>
<protein>
    <recommendedName>
        <fullName evidence="5">Transporter</fullName>
    </recommendedName>
</protein>
<dbReference type="Gene3D" id="1.20.1600.10">
    <property type="entry name" value="Outer membrane efflux proteins (OEP)"/>
    <property type="match status" value="1"/>
</dbReference>
<proteinExistence type="inferred from homology"/>
<dbReference type="GO" id="GO:0005886">
    <property type="term" value="C:plasma membrane"/>
    <property type="evidence" value="ECO:0007669"/>
    <property type="project" value="UniProtKB-SubCell"/>
</dbReference>
<keyword evidence="2" id="KW-0812">Transmembrane</keyword>
<name>A0A220RZK5_9NEIS</name>
<evidence type="ECO:0000313" key="3">
    <source>
        <dbReference type="EMBL" id="ASK26634.1"/>
    </source>
</evidence>
<dbReference type="KEGG" id="nei:BG910_01745"/>
<feature type="chain" id="PRO_5011834621" description="Transporter" evidence="2">
    <location>
        <begin position="25"/>
        <end position="486"/>
    </location>
</feature>
<keyword evidence="4" id="KW-1185">Reference proteome</keyword>
<comment type="similarity">
    <text evidence="1 2">Belongs to the outer membrane factor (OMF) (TC 1.B.17) family.</text>
</comment>
<keyword evidence="2" id="KW-0732">Signal</keyword>
<dbReference type="RefSeq" id="WP_089035356.1">
    <property type="nucleotide sequence ID" value="NZ_CP022278.1"/>
</dbReference>
<evidence type="ECO:0008006" key="5">
    <source>
        <dbReference type="Google" id="ProtNLM"/>
    </source>
</evidence>
<evidence type="ECO:0000256" key="1">
    <source>
        <dbReference type="ARBA" id="ARBA00007613"/>
    </source>
</evidence>
<feature type="signal peptide" evidence="2">
    <location>
        <begin position="1"/>
        <end position="24"/>
    </location>
</feature>
<keyword evidence="2" id="KW-0472">Membrane</keyword>
<comment type="subcellular location">
    <subcellularLocation>
        <location evidence="2">Cell membrane</location>
        <topology evidence="2">Lipid-anchor</topology>
    </subcellularLocation>
</comment>
<evidence type="ECO:0000313" key="4">
    <source>
        <dbReference type="Proteomes" id="UP000198238"/>
    </source>
</evidence>
<reference evidence="3 4" key="1">
    <citation type="submission" date="2017-06" db="EMBL/GenBank/DDBJ databases">
        <title>Neisseria chenwenguii sp. nov., isolated from the intestinal contents of Tibetan Plateau Pika in Yushu, Qinghai Province, China.</title>
        <authorList>
            <person name="Zhang G."/>
        </authorList>
    </citation>
    <scope>NUCLEOTIDE SEQUENCE [LARGE SCALE GENOMIC DNA]</scope>
    <source>
        <strain evidence="3 4">10023</strain>
    </source>
</reference>
<sequence>MLRPTRLTAVLATALSLAACQHTAVPQSTLPVPQKFDQAEAARGSAEIAQWWRQWNDPVLSRLIERGLQQNFDVLIAQGRLNEARSNADLARADLGPTAGAKASAGRMVSGRADNPLSNGTRAAAARFTGSDKLSGDDISFSGNNYQAALSASWEPDIFGKKRSDADAARYAALGMQEQVYGTQVLVAAEIADNYFQARAAQGRLKNAQRTVAVLRRMKQYADARFRAGQTTAYETNEAASRLSAAQAVLPALEAQYAVRVRNLAVLTGQVPQNFSLPSGRADILANQPQAPAGQTPQGLIERRPDLRAHAAQISAYAAKLASAKADLLPRFSIDFLSQGIRISGDTALQSWGNLLSAGIRIPLFTNGRVKANVAAADARLQTALLQYDQTLLKALGETDNAYQTHAALVRQNRQLAEAHRLAAKEADDAEKLFKHGQKTLDTALTARLRETEVRDNRLQTELAQAQTLLGLYKALGGGWTAKQAV</sequence>
<keyword evidence="2" id="KW-0564">Palmitate</keyword>
<keyword evidence="2" id="KW-1134">Transmembrane beta strand</keyword>
<evidence type="ECO:0000256" key="2">
    <source>
        <dbReference type="RuleBase" id="RU362097"/>
    </source>
</evidence>
<dbReference type="Proteomes" id="UP000198238">
    <property type="component" value="Chromosome"/>
</dbReference>
<dbReference type="InterPro" id="IPR003423">
    <property type="entry name" value="OMP_efflux"/>
</dbReference>
<dbReference type="GO" id="GO:0015562">
    <property type="term" value="F:efflux transmembrane transporter activity"/>
    <property type="evidence" value="ECO:0007669"/>
    <property type="project" value="InterPro"/>
</dbReference>
<dbReference type="AlphaFoldDB" id="A0A220RZK5"/>
<dbReference type="Pfam" id="PF02321">
    <property type="entry name" value="OEP"/>
    <property type="match status" value="2"/>
</dbReference>
<dbReference type="PROSITE" id="PS51257">
    <property type="entry name" value="PROKAR_LIPOPROTEIN"/>
    <property type="match status" value="1"/>
</dbReference>
<dbReference type="EMBL" id="CP022278">
    <property type="protein sequence ID" value="ASK26634.1"/>
    <property type="molecule type" value="Genomic_DNA"/>
</dbReference>
<dbReference type="SUPFAM" id="SSF56954">
    <property type="entry name" value="Outer membrane efflux proteins (OEP)"/>
    <property type="match status" value="1"/>
</dbReference>
<keyword evidence="2" id="KW-0449">Lipoprotein</keyword>
<dbReference type="PANTHER" id="PTHR30203">
    <property type="entry name" value="OUTER MEMBRANE CATION EFFLUX PROTEIN"/>
    <property type="match status" value="1"/>
</dbReference>
<gene>
    <name evidence="3" type="ORF">BG910_01745</name>
</gene>
<dbReference type="NCBIfam" id="TIGR01845">
    <property type="entry name" value="outer_NodT"/>
    <property type="match status" value="1"/>
</dbReference>
<organism evidence="3 4">
    <name type="scientific">Neisseria chenwenguii</name>
    <dbReference type="NCBI Taxonomy" id="1853278"/>
    <lineage>
        <taxon>Bacteria</taxon>
        <taxon>Pseudomonadati</taxon>
        <taxon>Pseudomonadota</taxon>
        <taxon>Betaproteobacteria</taxon>
        <taxon>Neisseriales</taxon>
        <taxon>Neisseriaceae</taxon>
        <taxon>Neisseria</taxon>
    </lineage>
</organism>
<accession>A0A220RZK5</accession>
<dbReference type="PANTHER" id="PTHR30203:SF25">
    <property type="entry name" value="OUTER MEMBRANE PROTEIN-RELATED"/>
    <property type="match status" value="1"/>
</dbReference>
<dbReference type="Gene3D" id="2.20.200.10">
    <property type="entry name" value="Outer membrane efflux proteins (OEP)"/>
    <property type="match status" value="1"/>
</dbReference>